<evidence type="ECO:0000259" key="1">
    <source>
        <dbReference type="PROSITE" id="PS51184"/>
    </source>
</evidence>
<evidence type="ECO:0000313" key="2">
    <source>
        <dbReference type="EMBL" id="CAD8076326.1"/>
    </source>
</evidence>
<dbReference type="InterPro" id="IPR041667">
    <property type="entry name" value="Cupin_8"/>
</dbReference>
<dbReference type="PANTHER" id="PTHR12461:SF99">
    <property type="entry name" value="BIFUNCTIONAL PEPTIDASE AND (3S)-LYSYL HYDROXYLASE JMJD7"/>
    <property type="match status" value="1"/>
</dbReference>
<dbReference type="Pfam" id="PF13621">
    <property type="entry name" value="Cupin_8"/>
    <property type="match status" value="1"/>
</dbReference>
<evidence type="ECO:0000313" key="3">
    <source>
        <dbReference type="Proteomes" id="UP000692954"/>
    </source>
</evidence>
<protein>
    <recommendedName>
        <fullName evidence="1">JmjC domain-containing protein</fullName>
    </recommendedName>
</protein>
<dbReference type="AlphaFoldDB" id="A0A8S1MI36"/>
<name>A0A8S1MI36_9CILI</name>
<gene>
    <name evidence="2" type="ORF">PSON_ATCC_30995.1.T0340320</name>
</gene>
<proteinExistence type="predicted"/>
<organism evidence="2 3">
    <name type="scientific">Paramecium sonneborni</name>
    <dbReference type="NCBI Taxonomy" id="65129"/>
    <lineage>
        <taxon>Eukaryota</taxon>
        <taxon>Sar</taxon>
        <taxon>Alveolata</taxon>
        <taxon>Ciliophora</taxon>
        <taxon>Intramacronucleata</taxon>
        <taxon>Oligohymenophorea</taxon>
        <taxon>Peniculida</taxon>
        <taxon>Parameciidae</taxon>
        <taxon>Paramecium</taxon>
    </lineage>
</organism>
<feature type="domain" description="JmjC" evidence="1">
    <location>
        <begin position="98"/>
        <end position="230"/>
    </location>
</feature>
<reference evidence="2" key="1">
    <citation type="submission" date="2021-01" db="EMBL/GenBank/DDBJ databases">
        <authorList>
            <consortium name="Genoscope - CEA"/>
            <person name="William W."/>
        </authorList>
    </citation>
    <scope>NUCLEOTIDE SEQUENCE</scope>
</reference>
<dbReference type="SMART" id="SM00558">
    <property type="entry name" value="JmjC"/>
    <property type="match status" value="1"/>
</dbReference>
<dbReference type="EMBL" id="CAJJDN010000034">
    <property type="protein sequence ID" value="CAD8076326.1"/>
    <property type="molecule type" value="Genomic_DNA"/>
</dbReference>
<accession>A0A8S1MI36</accession>
<keyword evidence="3" id="KW-1185">Reference proteome</keyword>
<dbReference type="OrthoDB" id="288221at2759"/>
<dbReference type="PROSITE" id="PS51184">
    <property type="entry name" value="JMJC"/>
    <property type="match status" value="1"/>
</dbReference>
<sequence>MLTKNKRSRKIMKNQKKWKFVPITYDLSQIKGKRSKKPYKFLVCNLWSLFTHHSISELLNDKPLDIVVSTSNSFTGNTIFQETMTYKEFSNYTGPLTLYLAQIQLDLPCPKILNDSGNVFLWCSKGFTDSGWHYDSYENYLGVVEGTKIVYLRNNCQDWSQFESVCSEQYNHLKKGQKMVSKFVILQKNEMLYIPQGMLHRVISYDQTIGVNVWMESIAQSQLKVNHYQLRYILNEIISKDIKEFLIQQARSRLKKIKIDLYRNDILNSFSNFSNLHSSHRNLIQKPLNQLIGIYICILTGMSHKYMIQFMLIIEEIDSISIFKNLPYTYQAIIALKLDEFSESIEKIDFREKFYALLQFHEDLVESLQASKNKLKRYIAQRIIFNHFRI</sequence>
<dbReference type="InterPro" id="IPR003347">
    <property type="entry name" value="JmjC_dom"/>
</dbReference>
<comment type="caution">
    <text evidence="2">The sequence shown here is derived from an EMBL/GenBank/DDBJ whole genome shotgun (WGS) entry which is preliminary data.</text>
</comment>
<dbReference type="PANTHER" id="PTHR12461">
    <property type="entry name" value="HYPOXIA-INDUCIBLE FACTOR 1 ALPHA INHIBITOR-RELATED"/>
    <property type="match status" value="1"/>
</dbReference>
<dbReference type="Proteomes" id="UP000692954">
    <property type="component" value="Unassembled WGS sequence"/>
</dbReference>